<dbReference type="EMBL" id="HBET01026382">
    <property type="protein sequence ID" value="CAD8573466.1"/>
    <property type="molecule type" value="Transcribed_RNA"/>
</dbReference>
<organism evidence="3">
    <name type="scientific">Cafeteria roenbergensis</name>
    <name type="common">Marine flagellate</name>
    <dbReference type="NCBI Taxonomy" id="33653"/>
    <lineage>
        <taxon>Eukaryota</taxon>
        <taxon>Sar</taxon>
        <taxon>Stramenopiles</taxon>
        <taxon>Bigyra</taxon>
        <taxon>Opalozoa</taxon>
        <taxon>Bicosoecida</taxon>
        <taxon>Cafeteriaceae</taxon>
        <taxon>Cafeteria</taxon>
    </lineage>
</organism>
<protein>
    <recommendedName>
        <fullName evidence="4">F-box domain-containing protein</fullName>
    </recommendedName>
</protein>
<reference evidence="3" key="1">
    <citation type="submission" date="2021-01" db="EMBL/GenBank/DDBJ databases">
        <authorList>
            <person name="Corre E."/>
            <person name="Pelletier E."/>
            <person name="Niang G."/>
            <person name="Scheremetjew M."/>
            <person name="Finn R."/>
            <person name="Kale V."/>
            <person name="Holt S."/>
            <person name="Cochrane G."/>
            <person name="Meng A."/>
            <person name="Brown T."/>
            <person name="Cohen L."/>
        </authorList>
    </citation>
    <scope>NUCLEOTIDE SEQUENCE</scope>
    <source>
        <strain evidence="3">E4-10</strain>
    </source>
</reference>
<evidence type="ECO:0000313" key="2">
    <source>
        <dbReference type="EMBL" id="CAD8573466.1"/>
    </source>
</evidence>
<name>A0A6U1Q976_CAFRO</name>
<dbReference type="PANTHER" id="PTHR13318">
    <property type="entry name" value="PARTNER OF PAIRED, ISOFORM B-RELATED"/>
    <property type="match status" value="1"/>
</dbReference>
<feature type="compositionally biased region" description="Low complexity" evidence="1">
    <location>
        <begin position="86"/>
        <end position="112"/>
    </location>
</feature>
<dbReference type="InterPro" id="IPR036047">
    <property type="entry name" value="F-box-like_dom_sf"/>
</dbReference>
<proteinExistence type="predicted"/>
<dbReference type="Gene3D" id="3.80.10.10">
    <property type="entry name" value="Ribonuclease Inhibitor"/>
    <property type="match status" value="2"/>
</dbReference>
<sequence>MATTLAAPSEACMSCFACGTRLTDPVSPSVLPSLPEPTGAAAGVFRAAGGLTVSGLPPRRRARPVGQWGARPKTGTWPALQDGPPASSGISTAAASDASADSASSGGASSATLPDVVAGSEAAPLASAVPACAPCLTGGHFPGCRPLHSGGYWNPCCPCLFGSLSGGVLEHMMSFLAPRDVASLAAVSSRFAWASASSELWSRTTLRVISAPEPAALLVPTDRLERLVAPSTRPAGASAPAASASGAAAATASARAGAPSQLLSPSNLAAPLSLDPHELSTSGLAALIRLHGPAVRRLEARGFDPAAFPTAAAEAAAGSGPAFPTSLGPLRRLVNLRDLDLAGSKRLGAAHLLALVRANPSLQRLVLSGCAAAVDDATVEAVASSCQGLQHLSLARCRALTAASLGALAASGALRRLHSLDLSGISGISGADVVAAFSSAGPLPSMRSLWLRGLRGLDDAALAAIAAACPGLVALDVGAADATGCMATLAIARHTPDITAAGLAALAAAPCSRTLTSLGLRGRAGLALSVGALEASAAALKSLPLLETVDLELSARAVGGMWRRDPSGATSRVQALVALAAAEWGA</sequence>
<dbReference type="AlphaFoldDB" id="A0A6U1Q976"/>
<dbReference type="InterPro" id="IPR032675">
    <property type="entry name" value="LRR_dom_sf"/>
</dbReference>
<dbReference type="GO" id="GO:0019005">
    <property type="term" value="C:SCF ubiquitin ligase complex"/>
    <property type="evidence" value="ECO:0007669"/>
    <property type="project" value="TreeGrafter"/>
</dbReference>
<dbReference type="SMART" id="SM00367">
    <property type="entry name" value="LRR_CC"/>
    <property type="match status" value="4"/>
</dbReference>
<dbReference type="GO" id="GO:0031146">
    <property type="term" value="P:SCF-dependent proteasomal ubiquitin-dependent protein catabolic process"/>
    <property type="evidence" value="ECO:0007669"/>
    <property type="project" value="TreeGrafter"/>
</dbReference>
<feature type="region of interest" description="Disordered" evidence="1">
    <location>
        <begin position="55"/>
        <end position="113"/>
    </location>
</feature>
<dbReference type="PANTHER" id="PTHR13318:SF190">
    <property type="entry name" value="PARTNER OF PAIRED, ISOFORM B"/>
    <property type="match status" value="1"/>
</dbReference>
<dbReference type="EMBL" id="HBET01026383">
    <property type="protein sequence ID" value="CAD8573467.1"/>
    <property type="molecule type" value="Transcribed_RNA"/>
</dbReference>
<dbReference type="SUPFAM" id="SSF52047">
    <property type="entry name" value="RNI-like"/>
    <property type="match status" value="1"/>
</dbReference>
<accession>A0A6U1Q976</accession>
<evidence type="ECO:0000256" key="1">
    <source>
        <dbReference type="SAM" id="MobiDB-lite"/>
    </source>
</evidence>
<evidence type="ECO:0008006" key="4">
    <source>
        <dbReference type="Google" id="ProtNLM"/>
    </source>
</evidence>
<gene>
    <name evidence="2" type="ORF">CROE0942_LOCUS17848</name>
    <name evidence="3" type="ORF">CROE0942_LOCUS17849</name>
</gene>
<evidence type="ECO:0000313" key="3">
    <source>
        <dbReference type="EMBL" id="CAD8573467.1"/>
    </source>
</evidence>
<dbReference type="SUPFAM" id="SSF81383">
    <property type="entry name" value="F-box domain"/>
    <property type="match status" value="1"/>
</dbReference>
<dbReference type="InterPro" id="IPR006553">
    <property type="entry name" value="Leu-rich_rpt_Cys-con_subtyp"/>
</dbReference>